<name>A0AAU9MNX1_9ASTR</name>
<protein>
    <submittedName>
        <fullName evidence="1">Uncharacterized protein</fullName>
    </submittedName>
</protein>
<evidence type="ECO:0000313" key="2">
    <source>
        <dbReference type="Proteomes" id="UP001157418"/>
    </source>
</evidence>
<comment type="caution">
    <text evidence="1">The sequence shown here is derived from an EMBL/GenBank/DDBJ whole genome shotgun (WGS) entry which is preliminary data.</text>
</comment>
<dbReference type="EMBL" id="CAKMRJ010001112">
    <property type="protein sequence ID" value="CAH1423645.1"/>
    <property type="molecule type" value="Genomic_DNA"/>
</dbReference>
<gene>
    <name evidence="1" type="ORF">LVIROSA_LOCUS10916</name>
</gene>
<keyword evidence="2" id="KW-1185">Reference proteome</keyword>
<reference evidence="1 2" key="1">
    <citation type="submission" date="2022-01" db="EMBL/GenBank/DDBJ databases">
        <authorList>
            <person name="Xiong W."/>
            <person name="Schranz E."/>
        </authorList>
    </citation>
    <scope>NUCLEOTIDE SEQUENCE [LARGE SCALE GENOMIC DNA]</scope>
</reference>
<organism evidence="1 2">
    <name type="scientific">Lactuca virosa</name>
    <dbReference type="NCBI Taxonomy" id="75947"/>
    <lineage>
        <taxon>Eukaryota</taxon>
        <taxon>Viridiplantae</taxon>
        <taxon>Streptophyta</taxon>
        <taxon>Embryophyta</taxon>
        <taxon>Tracheophyta</taxon>
        <taxon>Spermatophyta</taxon>
        <taxon>Magnoliopsida</taxon>
        <taxon>eudicotyledons</taxon>
        <taxon>Gunneridae</taxon>
        <taxon>Pentapetalae</taxon>
        <taxon>asterids</taxon>
        <taxon>campanulids</taxon>
        <taxon>Asterales</taxon>
        <taxon>Asteraceae</taxon>
        <taxon>Cichorioideae</taxon>
        <taxon>Cichorieae</taxon>
        <taxon>Lactucinae</taxon>
        <taxon>Lactuca</taxon>
    </lineage>
</organism>
<proteinExistence type="predicted"/>
<accession>A0AAU9MNX1</accession>
<sequence>MFVTNRGVRKTDVCSLGIWFSGGAYGRTGEPLSLSTVGGVMQIEMVVSCWFFAEAFCVNMVAKDIDPSTIGLHNLLIEAVVIIEPSCCGASLVTGVKM</sequence>
<evidence type="ECO:0000313" key="1">
    <source>
        <dbReference type="EMBL" id="CAH1423645.1"/>
    </source>
</evidence>
<dbReference type="AlphaFoldDB" id="A0AAU9MNX1"/>
<dbReference type="Proteomes" id="UP001157418">
    <property type="component" value="Unassembled WGS sequence"/>
</dbReference>